<feature type="non-terminal residue" evidence="1">
    <location>
        <position position="1"/>
    </location>
</feature>
<feature type="non-terminal residue" evidence="1">
    <location>
        <position position="77"/>
    </location>
</feature>
<organism evidence="1 2">
    <name type="scientific">Colocasia esculenta</name>
    <name type="common">Wild taro</name>
    <name type="synonym">Arum esculentum</name>
    <dbReference type="NCBI Taxonomy" id="4460"/>
    <lineage>
        <taxon>Eukaryota</taxon>
        <taxon>Viridiplantae</taxon>
        <taxon>Streptophyta</taxon>
        <taxon>Embryophyta</taxon>
        <taxon>Tracheophyta</taxon>
        <taxon>Spermatophyta</taxon>
        <taxon>Magnoliopsida</taxon>
        <taxon>Liliopsida</taxon>
        <taxon>Araceae</taxon>
        <taxon>Aroideae</taxon>
        <taxon>Colocasieae</taxon>
        <taxon>Colocasia</taxon>
    </lineage>
</organism>
<dbReference type="EMBL" id="NMUH01001599">
    <property type="protein sequence ID" value="MQL93810.1"/>
    <property type="molecule type" value="Genomic_DNA"/>
</dbReference>
<sequence length="77" mass="8334">SLIPTPEDETRPTKSFVGLEADGVNITDVPRRWNQADGVMKLMASTQPASPEDETRPTKSFVGLEANGVNIIGVPKR</sequence>
<evidence type="ECO:0000313" key="1">
    <source>
        <dbReference type="EMBL" id="MQL93810.1"/>
    </source>
</evidence>
<evidence type="ECO:0000313" key="2">
    <source>
        <dbReference type="Proteomes" id="UP000652761"/>
    </source>
</evidence>
<dbReference type="Proteomes" id="UP000652761">
    <property type="component" value="Unassembled WGS sequence"/>
</dbReference>
<reference evidence="1" key="1">
    <citation type="submission" date="2017-07" db="EMBL/GenBank/DDBJ databases">
        <title>Taro Niue Genome Assembly and Annotation.</title>
        <authorList>
            <person name="Atibalentja N."/>
            <person name="Keating K."/>
            <person name="Fields C.J."/>
        </authorList>
    </citation>
    <scope>NUCLEOTIDE SEQUENCE</scope>
    <source>
        <strain evidence="1">Niue_2</strain>
        <tissue evidence="1">Leaf</tissue>
    </source>
</reference>
<protein>
    <submittedName>
        <fullName evidence="1">Uncharacterized protein</fullName>
    </submittedName>
</protein>
<keyword evidence="2" id="KW-1185">Reference proteome</keyword>
<accession>A0A843VJK8</accession>
<proteinExistence type="predicted"/>
<name>A0A843VJK8_COLES</name>
<gene>
    <name evidence="1" type="ORF">Taro_026459</name>
</gene>
<dbReference type="AlphaFoldDB" id="A0A843VJK8"/>
<comment type="caution">
    <text evidence="1">The sequence shown here is derived from an EMBL/GenBank/DDBJ whole genome shotgun (WGS) entry which is preliminary data.</text>
</comment>